<proteinExistence type="predicted"/>
<dbReference type="AlphaFoldDB" id="B8INX3"/>
<keyword evidence="2" id="KW-1185">Reference proteome</keyword>
<dbReference type="Proteomes" id="UP000008207">
    <property type="component" value="Chromosome"/>
</dbReference>
<organism evidence="1 2">
    <name type="scientific">Methylobacterium nodulans (strain LMG 21967 / CNCM I-2342 / ORS 2060)</name>
    <dbReference type="NCBI Taxonomy" id="460265"/>
    <lineage>
        <taxon>Bacteria</taxon>
        <taxon>Pseudomonadati</taxon>
        <taxon>Pseudomonadota</taxon>
        <taxon>Alphaproteobacteria</taxon>
        <taxon>Hyphomicrobiales</taxon>
        <taxon>Methylobacteriaceae</taxon>
        <taxon>Methylobacterium</taxon>
    </lineage>
</organism>
<sequence>MSAPYSLPWSLGSVEHANGDPVADTTVIWLSNGGTIEVEETKNAGRIANLILAAPDLLDALHGDPDCPEISPLSWLKSLIDHCKERGPKPDEEDPDAWFTMVREAEELHRKGTAAVSKAEGRS</sequence>
<dbReference type="HOGENOM" id="CLU_2012602_0_0_5"/>
<protein>
    <submittedName>
        <fullName evidence="1">Uncharacterized protein</fullName>
    </submittedName>
</protein>
<name>B8INX3_METNO</name>
<dbReference type="KEGG" id="mno:Mnod_3580"/>
<accession>B8INX3</accession>
<gene>
    <name evidence="1" type="ordered locus">Mnod_3580</name>
</gene>
<dbReference type="RefSeq" id="WP_015930146.1">
    <property type="nucleotide sequence ID" value="NC_011894.1"/>
</dbReference>
<dbReference type="EMBL" id="CP001349">
    <property type="protein sequence ID" value="ACL58489.1"/>
    <property type="molecule type" value="Genomic_DNA"/>
</dbReference>
<reference evidence="1 2" key="1">
    <citation type="submission" date="2009-01" db="EMBL/GenBank/DDBJ databases">
        <title>Complete sequence of chromosome of Methylobacterium nodulans ORS 2060.</title>
        <authorList>
            <consortium name="US DOE Joint Genome Institute"/>
            <person name="Lucas S."/>
            <person name="Copeland A."/>
            <person name="Lapidus A."/>
            <person name="Glavina del Rio T."/>
            <person name="Dalin E."/>
            <person name="Tice H."/>
            <person name="Bruce D."/>
            <person name="Goodwin L."/>
            <person name="Pitluck S."/>
            <person name="Sims D."/>
            <person name="Brettin T."/>
            <person name="Detter J.C."/>
            <person name="Han C."/>
            <person name="Larimer F."/>
            <person name="Land M."/>
            <person name="Hauser L."/>
            <person name="Kyrpides N."/>
            <person name="Ivanova N."/>
            <person name="Marx C.J."/>
            <person name="Richardson P."/>
        </authorList>
    </citation>
    <scope>NUCLEOTIDE SEQUENCE [LARGE SCALE GENOMIC DNA]</scope>
    <source>
        <strain evidence="2">LMG 21967 / CNCM I-2342 / ORS 2060</strain>
    </source>
</reference>
<evidence type="ECO:0000313" key="1">
    <source>
        <dbReference type="EMBL" id="ACL58489.1"/>
    </source>
</evidence>
<dbReference type="STRING" id="460265.Mnod_3580"/>
<evidence type="ECO:0000313" key="2">
    <source>
        <dbReference type="Proteomes" id="UP000008207"/>
    </source>
</evidence>